<keyword evidence="3" id="KW-1185">Reference proteome</keyword>
<organism evidence="2 3">
    <name type="scientific">Seongchinamella unica</name>
    <dbReference type="NCBI Taxonomy" id="2547392"/>
    <lineage>
        <taxon>Bacteria</taxon>
        <taxon>Pseudomonadati</taxon>
        <taxon>Pseudomonadota</taxon>
        <taxon>Gammaproteobacteria</taxon>
        <taxon>Cellvibrionales</taxon>
        <taxon>Halieaceae</taxon>
        <taxon>Seongchinamella</taxon>
    </lineage>
</organism>
<sequence>MTSKPHLAVEANKKSVKYASEGNKEAWLALYAEDALVADPVGVSPMDPAGEGHRGIAAIEQFWDTVIGPSNIQIRVEKRWISGDYCCCVAQVARNDLGDGKYADCDMLAVYEVNEEGLITRMQAHWDFDQLMTQIAAAAG</sequence>
<reference evidence="2 3" key="1">
    <citation type="submission" date="2019-03" db="EMBL/GenBank/DDBJ databases">
        <title>Seongchinamella monodicae gen. nov., sp. nov., a novel member of the Gammaproteobacteria isolated from a tidal mudflat of beach.</title>
        <authorList>
            <person name="Yang H.G."/>
            <person name="Kang J.W."/>
            <person name="Lee S.D."/>
        </authorList>
    </citation>
    <scope>NUCLEOTIDE SEQUENCE [LARGE SCALE GENOMIC DNA]</scope>
    <source>
        <strain evidence="2 3">GH4-78</strain>
    </source>
</reference>
<gene>
    <name evidence="2" type="ORF">E2F43_11450</name>
</gene>
<dbReference type="InterPro" id="IPR032710">
    <property type="entry name" value="NTF2-like_dom_sf"/>
</dbReference>
<feature type="domain" description="SnoaL-like" evidence="1">
    <location>
        <begin position="20"/>
        <end position="122"/>
    </location>
</feature>
<dbReference type="OrthoDB" id="5732163at2"/>
<dbReference type="Gene3D" id="3.10.450.50">
    <property type="match status" value="1"/>
</dbReference>
<dbReference type="InterPro" id="IPR037401">
    <property type="entry name" value="SnoaL-like"/>
</dbReference>
<dbReference type="EMBL" id="SMSE01000002">
    <property type="protein sequence ID" value="TDG14093.1"/>
    <property type="molecule type" value="Genomic_DNA"/>
</dbReference>
<evidence type="ECO:0000313" key="2">
    <source>
        <dbReference type="EMBL" id="TDG14093.1"/>
    </source>
</evidence>
<dbReference type="AlphaFoldDB" id="A0A4R5LT32"/>
<dbReference type="SUPFAM" id="SSF54427">
    <property type="entry name" value="NTF2-like"/>
    <property type="match status" value="1"/>
</dbReference>
<dbReference type="Pfam" id="PF12680">
    <property type="entry name" value="SnoaL_2"/>
    <property type="match status" value="1"/>
</dbReference>
<dbReference type="RefSeq" id="WP_133212713.1">
    <property type="nucleotide sequence ID" value="NZ_SMSE01000002.1"/>
</dbReference>
<comment type="caution">
    <text evidence="2">The sequence shown here is derived from an EMBL/GenBank/DDBJ whole genome shotgun (WGS) entry which is preliminary data.</text>
</comment>
<name>A0A4R5LT32_9GAMM</name>
<evidence type="ECO:0000313" key="3">
    <source>
        <dbReference type="Proteomes" id="UP000295554"/>
    </source>
</evidence>
<evidence type="ECO:0000259" key="1">
    <source>
        <dbReference type="Pfam" id="PF12680"/>
    </source>
</evidence>
<dbReference type="Proteomes" id="UP000295554">
    <property type="component" value="Unassembled WGS sequence"/>
</dbReference>
<accession>A0A4R5LT32</accession>
<proteinExistence type="predicted"/>
<protein>
    <recommendedName>
        <fullName evidence="1">SnoaL-like domain-containing protein</fullName>
    </recommendedName>
</protein>